<reference evidence="4 5" key="1">
    <citation type="submission" date="2015-12" db="EMBL/GenBank/DDBJ databases">
        <title>Intraspecies pangenome expansion in the marine bacterium Alteromonas.</title>
        <authorList>
            <person name="Lopez-Perez M."/>
            <person name="Rodriguez-Valera F."/>
        </authorList>
    </citation>
    <scope>NUCLEOTIDE SEQUENCE [LARGE SCALE GENOMIC DNA]</scope>
    <source>
        <strain evidence="4 5">UM8</strain>
    </source>
</reference>
<dbReference type="InterPro" id="IPR050469">
    <property type="entry name" value="Diguanylate_Cyclase"/>
</dbReference>
<dbReference type="Pfam" id="PF00990">
    <property type="entry name" value="GGDEF"/>
    <property type="match status" value="1"/>
</dbReference>
<dbReference type="AlphaFoldDB" id="A0AAC9ADV4"/>
<evidence type="ECO:0000313" key="4">
    <source>
        <dbReference type="EMBL" id="AMJ79762.1"/>
    </source>
</evidence>
<gene>
    <name evidence="4" type="ORF">AV942_16420</name>
</gene>
<dbReference type="SMART" id="SM00267">
    <property type="entry name" value="GGDEF"/>
    <property type="match status" value="1"/>
</dbReference>
<dbReference type="PANTHER" id="PTHR45138">
    <property type="entry name" value="REGULATORY COMPONENTS OF SENSORY TRANSDUCTION SYSTEM"/>
    <property type="match status" value="1"/>
</dbReference>
<dbReference type="InterPro" id="IPR000160">
    <property type="entry name" value="GGDEF_dom"/>
</dbReference>
<dbReference type="SUPFAM" id="SSF55073">
    <property type="entry name" value="Nucleotide cyclase"/>
    <property type="match status" value="1"/>
</dbReference>
<dbReference type="GO" id="GO:0005886">
    <property type="term" value="C:plasma membrane"/>
    <property type="evidence" value="ECO:0007669"/>
    <property type="project" value="TreeGrafter"/>
</dbReference>
<organism evidence="4 5">
    <name type="scientific">Alteromonas mediterranea</name>
    <dbReference type="NCBI Taxonomy" id="314275"/>
    <lineage>
        <taxon>Bacteria</taxon>
        <taxon>Pseudomonadati</taxon>
        <taxon>Pseudomonadota</taxon>
        <taxon>Gammaproteobacteria</taxon>
        <taxon>Alteromonadales</taxon>
        <taxon>Alteromonadaceae</taxon>
        <taxon>Alteromonas/Salinimonas group</taxon>
        <taxon>Alteromonas</taxon>
    </lineage>
</organism>
<dbReference type="Proteomes" id="UP000061468">
    <property type="component" value="Chromosome"/>
</dbReference>
<dbReference type="EC" id="2.7.7.65" evidence="1"/>
<dbReference type="InterPro" id="IPR043128">
    <property type="entry name" value="Rev_trsase/Diguanyl_cyclase"/>
</dbReference>
<feature type="domain" description="GGDEF" evidence="3">
    <location>
        <begin position="2"/>
        <end position="137"/>
    </location>
</feature>
<dbReference type="GO" id="GO:1902201">
    <property type="term" value="P:negative regulation of bacterial-type flagellum-dependent cell motility"/>
    <property type="evidence" value="ECO:0007669"/>
    <property type="project" value="TreeGrafter"/>
</dbReference>
<evidence type="ECO:0000313" key="5">
    <source>
        <dbReference type="Proteomes" id="UP000061468"/>
    </source>
</evidence>
<dbReference type="GO" id="GO:0043709">
    <property type="term" value="P:cell adhesion involved in single-species biofilm formation"/>
    <property type="evidence" value="ECO:0007669"/>
    <property type="project" value="TreeGrafter"/>
</dbReference>
<dbReference type="InterPro" id="IPR029787">
    <property type="entry name" value="Nucleotide_cyclase"/>
</dbReference>
<dbReference type="Gene3D" id="3.30.70.270">
    <property type="match status" value="1"/>
</dbReference>
<sequence length="140" mass="15894">MTSGYLLLADIDNFKNVNDIYGHQSGDNVLCEVAERLSNNVRHFDILARFGGEEFIIFVPTKSEEAAVLFSQRLIRVIAENSFFISSYNINLKITMSLGAVYVEDINFNFDTAYKLADESLYMAKKQGKNRMCLSQKDLS</sequence>
<protein>
    <recommendedName>
        <fullName evidence="1">diguanylate cyclase</fullName>
        <ecNumber evidence="1">2.7.7.65</ecNumber>
    </recommendedName>
</protein>
<accession>A0AAC9ADV4</accession>
<dbReference type="PANTHER" id="PTHR45138:SF9">
    <property type="entry name" value="DIGUANYLATE CYCLASE DGCM-RELATED"/>
    <property type="match status" value="1"/>
</dbReference>
<dbReference type="PROSITE" id="PS50887">
    <property type="entry name" value="GGDEF"/>
    <property type="match status" value="1"/>
</dbReference>
<name>A0AAC9ADV4_9ALTE</name>
<dbReference type="EMBL" id="CP013928">
    <property type="protein sequence ID" value="AMJ79762.1"/>
    <property type="molecule type" value="Genomic_DNA"/>
</dbReference>
<comment type="catalytic activity">
    <reaction evidence="2">
        <text>2 GTP = 3',3'-c-di-GMP + 2 diphosphate</text>
        <dbReference type="Rhea" id="RHEA:24898"/>
        <dbReference type="ChEBI" id="CHEBI:33019"/>
        <dbReference type="ChEBI" id="CHEBI:37565"/>
        <dbReference type="ChEBI" id="CHEBI:58805"/>
        <dbReference type="EC" id="2.7.7.65"/>
    </reaction>
</comment>
<proteinExistence type="predicted"/>
<evidence type="ECO:0000259" key="3">
    <source>
        <dbReference type="PROSITE" id="PS50887"/>
    </source>
</evidence>
<dbReference type="NCBIfam" id="TIGR00254">
    <property type="entry name" value="GGDEF"/>
    <property type="match status" value="1"/>
</dbReference>
<evidence type="ECO:0000256" key="2">
    <source>
        <dbReference type="ARBA" id="ARBA00034247"/>
    </source>
</evidence>
<dbReference type="GO" id="GO:0052621">
    <property type="term" value="F:diguanylate cyclase activity"/>
    <property type="evidence" value="ECO:0007669"/>
    <property type="project" value="UniProtKB-EC"/>
</dbReference>
<evidence type="ECO:0000256" key="1">
    <source>
        <dbReference type="ARBA" id="ARBA00012528"/>
    </source>
</evidence>
<dbReference type="CDD" id="cd01949">
    <property type="entry name" value="GGDEF"/>
    <property type="match status" value="1"/>
</dbReference>